<dbReference type="EMBL" id="HBUF01313800">
    <property type="protein sequence ID" value="CAG6693625.1"/>
    <property type="molecule type" value="Transcribed_RNA"/>
</dbReference>
<evidence type="ECO:0000313" key="2">
    <source>
        <dbReference type="EMBL" id="CAG6693625.1"/>
    </source>
</evidence>
<dbReference type="AlphaFoldDB" id="A0A8D8TRX5"/>
<accession>A0A8D8TRX5</accession>
<evidence type="ECO:0000256" key="1">
    <source>
        <dbReference type="SAM" id="MobiDB-lite"/>
    </source>
</evidence>
<sequence>MLPILRPTLLLPPTSILPSLRLRPTLLLPPTSILLSLRPTLLLPPTSMKARSSFPLVTSHPSPLCQLERPMTRRSSTPAMPQNTNSDTASTTPTLAVTLVSPSTEMGK</sequence>
<reference evidence="2" key="1">
    <citation type="submission" date="2021-05" db="EMBL/GenBank/DDBJ databases">
        <authorList>
            <person name="Alioto T."/>
            <person name="Alioto T."/>
            <person name="Gomez Garrido J."/>
        </authorList>
    </citation>
    <scope>NUCLEOTIDE SEQUENCE</scope>
</reference>
<protein>
    <submittedName>
        <fullName evidence="2">Uncharacterized protein</fullName>
    </submittedName>
</protein>
<name>A0A8D8TRX5_9HEMI</name>
<feature type="region of interest" description="Disordered" evidence="1">
    <location>
        <begin position="73"/>
        <end position="108"/>
    </location>
</feature>
<organism evidence="2">
    <name type="scientific">Cacopsylla melanoneura</name>
    <dbReference type="NCBI Taxonomy" id="428564"/>
    <lineage>
        <taxon>Eukaryota</taxon>
        <taxon>Metazoa</taxon>
        <taxon>Ecdysozoa</taxon>
        <taxon>Arthropoda</taxon>
        <taxon>Hexapoda</taxon>
        <taxon>Insecta</taxon>
        <taxon>Pterygota</taxon>
        <taxon>Neoptera</taxon>
        <taxon>Paraneoptera</taxon>
        <taxon>Hemiptera</taxon>
        <taxon>Sternorrhyncha</taxon>
        <taxon>Psylloidea</taxon>
        <taxon>Psyllidae</taxon>
        <taxon>Psyllinae</taxon>
        <taxon>Cacopsylla</taxon>
    </lineage>
</organism>
<proteinExistence type="predicted"/>